<dbReference type="InterPro" id="IPR038595">
    <property type="entry name" value="LOR_sf"/>
</dbReference>
<name>A0A0K9PDW7_ZOSMR</name>
<reference evidence="3" key="1">
    <citation type="journal article" date="2016" name="Nature">
        <title>The genome of the seagrass Zostera marina reveals angiosperm adaptation to the sea.</title>
        <authorList>
            <person name="Olsen J.L."/>
            <person name="Rouze P."/>
            <person name="Verhelst B."/>
            <person name="Lin Y.-C."/>
            <person name="Bayer T."/>
            <person name="Collen J."/>
            <person name="Dattolo E."/>
            <person name="De Paoli E."/>
            <person name="Dittami S."/>
            <person name="Maumus F."/>
            <person name="Michel G."/>
            <person name="Kersting A."/>
            <person name="Lauritano C."/>
            <person name="Lohaus R."/>
            <person name="Toepel M."/>
            <person name="Tonon T."/>
            <person name="Vanneste K."/>
            <person name="Amirebrahimi M."/>
            <person name="Brakel J."/>
            <person name="Bostroem C."/>
            <person name="Chovatia M."/>
            <person name="Grimwood J."/>
            <person name="Jenkins J.W."/>
            <person name="Jueterbock A."/>
            <person name="Mraz A."/>
            <person name="Stam W.T."/>
            <person name="Tice H."/>
            <person name="Bornberg-Bauer E."/>
            <person name="Green P.J."/>
            <person name="Pearson G.A."/>
            <person name="Procaccini G."/>
            <person name="Duarte C.M."/>
            <person name="Schmutz J."/>
            <person name="Reusch T.B.H."/>
            <person name="Van de Peer Y."/>
        </authorList>
    </citation>
    <scope>NUCLEOTIDE SEQUENCE [LARGE SCALE GENOMIC DNA]</scope>
    <source>
        <strain evidence="3">cv. Finnish</strain>
    </source>
</reference>
<evidence type="ECO:0000313" key="2">
    <source>
        <dbReference type="EMBL" id="KMZ67253.1"/>
    </source>
</evidence>
<dbReference type="InterPro" id="IPR007612">
    <property type="entry name" value="LOR"/>
</dbReference>
<dbReference type="PANTHER" id="PTHR31087">
    <property type="match status" value="1"/>
</dbReference>
<dbReference type="EMBL" id="LFYR01000916">
    <property type="protein sequence ID" value="KMZ67253.1"/>
    <property type="molecule type" value="Genomic_DNA"/>
</dbReference>
<comment type="caution">
    <text evidence="2">The sequence shown here is derived from an EMBL/GenBank/DDBJ whole genome shotgun (WGS) entry which is preliminary data.</text>
</comment>
<proteinExistence type="inferred from homology"/>
<dbReference type="Pfam" id="PF04525">
    <property type="entry name" value="LOR"/>
    <property type="match status" value="1"/>
</dbReference>
<comment type="similarity">
    <text evidence="1">Belongs to the LOR family.</text>
</comment>
<organism evidence="2 3">
    <name type="scientific">Zostera marina</name>
    <name type="common">Eelgrass</name>
    <dbReference type="NCBI Taxonomy" id="29655"/>
    <lineage>
        <taxon>Eukaryota</taxon>
        <taxon>Viridiplantae</taxon>
        <taxon>Streptophyta</taxon>
        <taxon>Embryophyta</taxon>
        <taxon>Tracheophyta</taxon>
        <taxon>Spermatophyta</taxon>
        <taxon>Magnoliopsida</taxon>
        <taxon>Liliopsida</taxon>
        <taxon>Zosteraceae</taxon>
        <taxon>Zostera</taxon>
    </lineage>
</organism>
<evidence type="ECO:0000256" key="1">
    <source>
        <dbReference type="ARBA" id="ARBA00005437"/>
    </source>
</evidence>
<dbReference type="AlphaFoldDB" id="A0A0K9PDW7"/>
<dbReference type="Proteomes" id="UP000036987">
    <property type="component" value="Unassembled WGS sequence"/>
</dbReference>
<accession>A0A0K9PDW7</accession>
<protein>
    <submittedName>
        <fullName evidence="2">Protein LURP-one-related 15</fullName>
    </submittedName>
</protein>
<dbReference type="OMA" id="VIGPEYC"/>
<sequence>MAAPGMSYVPPQSNPVDACGPVIVVDPRFAAPYPVDLTITQKFMTMGDDFVVTDINQTVMMKAKGKVLTLRDRRILYDHDGNPVVTMHAKVLSAHRRWFAYRGASNDSKDLLFELKKSSMFQLRTQLDVFLAGNTKQDNCDFKIKGSYSERSCTITLGDSEAIVAQMHRKAKLGNIILGKDTYGVTVYPNVDYAFIVALIIILDEVNEDRAD</sequence>
<evidence type="ECO:0000313" key="3">
    <source>
        <dbReference type="Proteomes" id="UP000036987"/>
    </source>
</evidence>
<dbReference type="SUPFAM" id="SSF54518">
    <property type="entry name" value="Tubby C-terminal domain-like"/>
    <property type="match status" value="1"/>
</dbReference>
<dbReference type="OrthoDB" id="97518at2759"/>
<dbReference type="Gene3D" id="2.40.160.200">
    <property type="entry name" value="LURP1-related"/>
    <property type="match status" value="1"/>
</dbReference>
<keyword evidence="3" id="KW-1185">Reference proteome</keyword>
<gene>
    <name evidence="2" type="ORF">ZOSMA_270G00260</name>
</gene>
<dbReference type="STRING" id="29655.A0A0K9PDW7"/>
<dbReference type="PANTHER" id="PTHR31087:SF58">
    <property type="entry name" value="OS07G0230700 PROTEIN"/>
    <property type="match status" value="1"/>
</dbReference>
<dbReference type="InterPro" id="IPR025659">
    <property type="entry name" value="Tubby-like_C"/>
</dbReference>